<gene>
    <name evidence="3" type="ORF">H8S11_08020</name>
</gene>
<dbReference type="CDD" id="cd14360">
    <property type="entry name" value="UBA_NAC_like_bac"/>
    <property type="match status" value="1"/>
</dbReference>
<organism evidence="3 4">
    <name type="scientific">Flintibacter hominis</name>
    <dbReference type="NCBI Taxonomy" id="2763048"/>
    <lineage>
        <taxon>Bacteria</taxon>
        <taxon>Bacillati</taxon>
        <taxon>Bacillota</taxon>
        <taxon>Clostridia</taxon>
        <taxon>Eubacteriales</taxon>
        <taxon>Flintibacter</taxon>
    </lineage>
</organism>
<reference evidence="3" key="1">
    <citation type="submission" date="2020-08" db="EMBL/GenBank/DDBJ databases">
        <title>Genome public.</title>
        <authorList>
            <person name="Liu C."/>
            <person name="Sun Q."/>
        </authorList>
    </citation>
    <scope>NUCLEOTIDE SEQUENCE</scope>
    <source>
        <strain evidence="3">NSJ-23</strain>
    </source>
</reference>
<dbReference type="InterPro" id="IPR009060">
    <property type="entry name" value="UBA-like_sf"/>
</dbReference>
<name>A0A8J6IY41_9FIRM</name>
<evidence type="ECO:0000313" key="3">
    <source>
        <dbReference type="EMBL" id="MBC5722755.1"/>
    </source>
</evidence>
<dbReference type="EMBL" id="JACOPO010000004">
    <property type="protein sequence ID" value="MBC5722755.1"/>
    <property type="molecule type" value="Genomic_DNA"/>
</dbReference>
<keyword evidence="4" id="KW-1185">Reference proteome</keyword>
<dbReference type="Gene3D" id="1.10.8.10">
    <property type="entry name" value="DNA helicase RuvA subunit, C-terminal domain"/>
    <property type="match status" value="1"/>
</dbReference>
<keyword evidence="2" id="KW-1133">Transmembrane helix</keyword>
<accession>A0A8J6IY41</accession>
<feature type="transmembrane region" description="Helical" evidence="2">
    <location>
        <begin position="132"/>
        <end position="158"/>
    </location>
</feature>
<keyword evidence="2" id="KW-0812">Transmembrane</keyword>
<feature type="compositionally biased region" description="Low complexity" evidence="1">
    <location>
        <begin position="61"/>
        <end position="74"/>
    </location>
</feature>
<evidence type="ECO:0000256" key="1">
    <source>
        <dbReference type="SAM" id="MobiDB-lite"/>
    </source>
</evidence>
<comment type="caution">
    <text evidence="3">The sequence shown here is derived from an EMBL/GenBank/DDBJ whole genome shotgun (WGS) entry which is preliminary data.</text>
</comment>
<dbReference type="RefSeq" id="WP_147570804.1">
    <property type="nucleotide sequence ID" value="NZ_JACOPO010000004.1"/>
</dbReference>
<proteinExistence type="predicted"/>
<feature type="region of interest" description="Disordered" evidence="1">
    <location>
        <begin position="51"/>
        <end position="89"/>
    </location>
</feature>
<sequence>MDITLEQVERLREKADVSYAQAKEALEYSGGNLLDALIYLEERGMIPRPEGAYYSTRGGTSPQPASAADSASQGGERKEKKEKKKKGGSMEVVVVKPERGAVRGLLHTLRRWLIENELEIWRKDKPVTALPVLILVLLVICAPWVVLPALVLGLFLGFRYRFSGPDLERDELNDMMGTVADTAADIGHKVMEELKHDWHSDEPGRQDRNKEREE</sequence>
<keyword evidence="2" id="KW-0472">Membrane</keyword>
<dbReference type="SUPFAM" id="SSF46934">
    <property type="entry name" value="UBA-like"/>
    <property type="match status" value="1"/>
</dbReference>
<dbReference type="Proteomes" id="UP000628736">
    <property type="component" value="Unassembled WGS sequence"/>
</dbReference>
<evidence type="ECO:0000256" key="2">
    <source>
        <dbReference type="SAM" id="Phobius"/>
    </source>
</evidence>
<dbReference type="AlphaFoldDB" id="A0A8J6IY41"/>
<evidence type="ECO:0000313" key="4">
    <source>
        <dbReference type="Proteomes" id="UP000628736"/>
    </source>
</evidence>
<protein>
    <submittedName>
        <fullName evidence="3">Ubiquitin</fullName>
    </submittedName>
</protein>